<evidence type="ECO:0000313" key="2">
    <source>
        <dbReference type="Proteomes" id="UP001430848"/>
    </source>
</evidence>
<gene>
    <name evidence="1" type="ORF">SLS63_009547</name>
</gene>
<reference evidence="1 2" key="1">
    <citation type="submission" date="2024-02" db="EMBL/GenBank/DDBJ databases">
        <title>De novo assembly and annotation of 12 fungi associated with fruit tree decline syndrome in Ontario, Canada.</title>
        <authorList>
            <person name="Sulman M."/>
            <person name="Ellouze W."/>
            <person name="Ilyukhin E."/>
        </authorList>
    </citation>
    <scope>NUCLEOTIDE SEQUENCE [LARGE SCALE GENOMIC DNA]</scope>
    <source>
        <strain evidence="1 2">M169</strain>
    </source>
</reference>
<dbReference type="InterPro" id="IPR022085">
    <property type="entry name" value="OpdG"/>
</dbReference>
<organism evidence="1 2">
    <name type="scientific">Diaporthe eres</name>
    <name type="common">Phomopsis oblonga</name>
    <dbReference type="NCBI Taxonomy" id="83184"/>
    <lineage>
        <taxon>Eukaryota</taxon>
        <taxon>Fungi</taxon>
        <taxon>Dikarya</taxon>
        <taxon>Ascomycota</taxon>
        <taxon>Pezizomycotina</taxon>
        <taxon>Sordariomycetes</taxon>
        <taxon>Sordariomycetidae</taxon>
        <taxon>Diaporthales</taxon>
        <taxon>Diaporthaceae</taxon>
        <taxon>Diaporthe</taxon>
        <taxon>Diaporthe eres species complex</taxon>
    </lineage>
</organism>
<protein>
    <submittedName>
        <fullName evidence="1">Uncharacterized protein</fullName>
    </submittedName>
</protein>
<name>A0ABR1NZ99_DIAER</name>
<dbReference type="Proteomes" id="UP001430848">
    <property type="component" value="Unassembled WGS sequence"/>
</dbReference>
<dbReference type="PANTHER" id="PTHR38797:SF4">
    <property type="entry name" value="NUCLEAR PORE COMPLEX PROTEIN NUP85"/>
    <property type="match status" value="1"/>
</dbReference>
<evidence type="ECO:0000313" key="1">
    <source>
        <dbReference type="EMBL" id="KAK7721433.1"/>
    </source>
</evidence>
<sequence>MASSLHLKIGVLCDNNGTVLDVKLATTLNEFLQPQSEVSIRDAAQSILTHLPADKPYSDEAFAFVDLIVEIAVQIPYQHPSHARLVRLLKYLTQSPKVVSRSTMEGEEELCINFQALGEQLRDNFQGPEAEQTPLEWVNYHAFLARLEAAGVWTAGLPSFAVWEMRDAFEAEQSAKGEDQDQLHQYHVMAAAQWILWNGQEIYKYMANPLPVSDVDEKTWWLGDCCTPSSMPVVSLARWQFWKEGFRAAGAERGDGSLECKDLAGRAAALMDVIEKSMSF</sequence>
<proteinExistence type="predicted"/>
<dbReference type="Pfam" id="PF12311">
    <property type="entry name" value="DUF3632"/>
    <property type="match status" value="1"/>
</dbReference>
<keyword evidence="2" id="KW-1185">Reference proteome</keyword>
<accession>A0ABR1NZ99</accession>
<comment type="caution">
    <text evidence="1">The sequence shown here is derived from an EMBL/GenBank/DDBJ whole genome shotgun (WGS) entry which is preliminary data.</text>
</comment>
<dbReference type="EMBL" id="JAKNSF020000071">
    <property type="protein sequence ID" value="KAK7721433.1"/>
    <property type="molecule type" value="Genomic_DNA"/>
</dbReference>
<dbReference type="PANTHER" id="PTHR38797">
    <property type="entry name" value="NUCLEAR PORE COMPLEX PROTEIN NUP85-RELATED"/>
    <property type="match status" value="1"/>
</dbReference>
<dbReference type="InterPro" id="IPR053204">
    <property type="entry name" value="Oxopyrrolidines_Biosynth-assoc"/>
</dbReference>